<sequence>MTVRRPALWTALAAVTWAVAGCSAGPSGAEAGDCTTRPIPPTDAVESQQELDELLSGGLTGADTFELISCADDEAATQVVRVVPGVTLGEAVGNILENCDLLDD</sequence>
<evidence type="ECO:0000256" key="1">
    <source>
        <dbReference type="SAM" id="SignalP"/>
    </source>
</evidence>
<feature type="chain" id="PRO_5047456703" evidence="1">
    <location>
        <begin position="32"/>
        <end position="104"/>
    </location>
</feature>
<evidence type="ECO:0000313" key="2">
    <source>
        <dbReference type="EMBL" id="MEI4273707.1"/>
    </source>
</evidence>
<feature type="signal peptide" evidence="1">
    <location>
        <begin position="1"/>
        <end position="31"/>
    </location>
</feature>
<organism evidence="2 3">
    <name type="scientific">Klenkia sesuvii</name>
    <dbReference type="NCBI Taxonomy" id="3103137"/>
    <lineage>
        <taxon>Bacteria</taxon>
        <taxon>Bacillati</taxon>
        <taxon>Actinomycetota</taxon>
        <taxon>Actinomycetes</taxon>
        <taxon>Geodermatophilales</taxon>
        <taxon>Geodermatophilaceae</taxon>
        <taxon>Klenkia</taxon>
    </lineage>
</organism>
<dbReference type="InterPro" id="IPR006311">
    <property type="entry name" value="TAT_signal"/>
</dbReference>
<evidence type="ECO:0000313" key="3">
    <source>
        <dbReference type="Proteomes" id="UP001361570"/>
    </source>
</evidence>
<accession>A0ABU8E095</accession>
<dbReference type="Proteomes" id="UP001361570">
    <property type="component" value="Unassembled WGS sequence"/>
</dbReference>
<dbReference type="PROSITE" id="PS51318">
    <property type="entry name" value="TAT"/>
    <property type="match status" value="1"/>
</dbReference>
<gene>
    <name evidence="2" type="ORF">TEK04_18455</name>
</gene>
<protein>
    <submittedName>
        <fullName evidence="2">Uncharacterized protein</fullName>
    </submittedName>
</protein>
<comment type="caution">
    <text evidence="2">The sequence shown here is derived from an EMBL/GenBank/DDBJ whole genome shotgun (WGS) entry which is preliminary data.</text>
</comment>
<proteinExistence type="predicted"/>
<keyword evidence="3" id="KW-1185">Reference proteome</keyword>
<dbReference type="PROSITE" id="PS51257">
    <property type="entry name" value="PROKAR_LIPOPROTEIN"/>
    <property type="match status" value="1"/>
</dbReference>
<keyword evidence="1" id="KW-0732">Signal</keyword>
<dbReference type="EMBL" id="JBAPLU010000024">
    <property type="protein sequence ID" value="MEI4273707.1"/>
    <property type="molecule type" value="Genomic_DNA"/>
</dbReference>
<dbReference type="RefSeq" id="WP_336405822.1">
    <property type="nucleotide sequence ID" value="NZ_JBAPLU010000024.1"/>
</dbReference>
<reference evidence="2 3" key="1">
    <citation type="submission" date="2024-03" db="EMBL/GenBank/DDBJ databases">
        <title>Draft genome sequence of Klenkia sp. LSe6-5.</title>
        <authorList>
            <person name="Duangmal K."/>
            <person name="Chantavorakit T."/>
        </authorList>
    </citation>
    <scope>NUCLEOTIDE SEQUENCE [LARGE SCALE GENOMIC DNA]</scope>
    <source>
        <strain evidence="2 3">LSe6-5</strain>
    </source>
</reference>
<name>A0ABU8E095_9ACTN</name>